<dbReference type="SMART" id="SM00471">
    <property type="entry name" value="HDc"/>
    <property type="match status" value="1"/>
</dbReference>
<dbReference type="GO" id="GO:0004114">
    <property type="term" value="F:3',5'-cyclic-nucleotide phosphodiesterase activity"/>
    <property type="evidence" value="ECO:0007669"/>
    <property type="project" value="InterPro"/>
</dbReference>
<evidence type="ECO:0000256" key="2">
    <source>
        <dbReference type="ARBA" id="ARBA00022801"/>
    </source>
</evidence>
<evidence type="ECO:0000259" key="6">
    <source>
        <dbReference type="PROSITE" id="PS51845"/>
    </source>
</evidence>
<dbReference type="PANTHER" id="PTHR11347">
    <property type="entry name" value="CYCLIC NUCLEOTIDE PHOSPHODIESTERASE"/>
    <property type="match status" value="1"/>
</dbReference>
<dbReference type="GO" id="GO:0046872">
    <property type="term" value="F:metal ion binding"/>
    <property type="evidence" value="ECO:0007669"/>
    <property type="project" value="UniProtKB-KW"/>
</dbReference>
<evidence type="ECO:0000256" key="1">
    <source>
        <dbReference type="ARBA" id="ARBA00022723"/>
    </source>
</evidence>
<dbReference type="GO" id="GO:0007165">
    <property type="term" value="P:signal transduction"/>
    <property type="evidence" value="ECO:0007669"/>
    <property type="project" value="InterPro"/>
</dbReference>
<feature type="domain" description="PDEase" evidence="6">
    <location>
        <begin position="97"/>
        <end position="425"/>
    </location>
</feature>
<dbReference type="InterPro" id="IPR023088">
    <property type="entry name" value="PDEase"/>
</dbReference>
<evidence type="ECO:0000256" key="4">
    <source>
        <dbReference type="PIRSR" id="PIRSR623088-2"/>
    </source>
</evidence>
<feature type="active site" description="Proton donor" evidence="3">
    <location>
        <position position="172"/>
    </location>
</feature>
<sequence length="462" mass="52808">MIIKAYHQDFLKPGEDKNLPPELKLTSSPDSRVFEKMLETPYVPTVKEEVNTPNLTGVVETIGAEAAIEKATSTLIGVVEVALAPPGVLFIRDLLTPTFNLNACKKEDLDLLASLDLDIFPYHDDDNRETPILLVMHMFHQLKLIETFKIDEICLYRFLRTISSKYRQVPFHNWFHAFNVTQTMYHFLVECQAKNYLGPLEILALLVSTLCHDADHPGLNNSFQAKALTKIATLHKKSTLENHHLLHGYYALSFPECNILADLNAKDRDSFTRYMRDLILSTDLALHGIILRNMKERKKYIAKQNSGKNLSVELDYEDTIILMCCLIKCADLSNEIRPRNTAVKWAKMVMDEFIKQSKTEAKMDLAVTTFMDPSKIIIAKEQINFITNLCMPLYQNLQSVVPNLSIAIKQMNTNLADWQHRLSSWYTAEQAAQAANKSIWERNQIQDKKQKLSEFLGKQASS</sequence>
<dbReference type="InterPro" id="IPR002073">
    <property type="entry name" value="PDEase_catalytic_dom"/>
</dbReference>
<feature type="binding site" evidence="5">
    <location>
        <position position="213"/>
    </location>
    <ligand>
        <name>Zn(2+)</name>
        <dbReference type="ChEBI" id="CHEBI:29105"/>
        <label>2</label>
    </ligand>
</feature>
<feature type="binding site" evidence="4">
    <location>
        <position position="213"/>
    </location>
    <ligand>
        <name>AMP</name>
        <dbReference type="ChEBI" id="CHEBI:456215"/>
    </ligand>
</feature>
<dbReference type="InterPro" id="IPR003607">
    <property type="entry name" value="HD/PDEase_dom"/>
</dbReference>
<feature type="binding site" evidence="4">
    <location>
        <position position="331"/>
    </location>
    <ligand>
        <name>AMP</name>
        <dbReference type="ChEBI" id="CHEBI:456215"/>
    </ligand>
</feature>
<keyword evidence="2" id="KW-0378">Hydrolase</keyword>
<feature type="binding site" evidence="5">
    <location>
        <position position="176"/>
    </location>
    <ligand>
        <name>Zn(2+)</name>
        <dbReference type="ChEBI" id="CHEBI:29105"/>
        <label>1</label>
    </ligand>
</feature>
<feature type="binding site" evidence="5">
    <location>
        <position position="212"/>
    </location>
    <ligand>
        <name>Zn(2+)</name>
        <dbReference type="ChEBI" id="CHEBI:29105"/>
        <label>1</label>
    </ligand>
</feature>
<dbReference type="PRINTS" id="PR00387">
    <property type="entry name" value="PDIESTERASE1"/>
</dbReference>
<proteinExistence type="predicted"/>
<feature type="binding site" evidence="5">
    <location>
        <position position="331"/>
    </location>
    <ligand>
        <name>Zn(2+)</name>
        <dbReference type="ChEBI" id="CHEBI:29105"/>
        <label>1</label>
    </ligand>
</feature>
<name>A0A6B2L3H0_9EUKA</name>
<dbReference type="InterPro" id="IPR036971">
    <property type="entry name" value="PDEase_catalytic_dom_sf"/>
</dbReference>
<dbReference type="PROSITE" id="PS51845">
    <property type="entry name" value="PDEASE_I_2"/>
    <property type="match status" value="1"/>
</dbReference>
<dbReference type="Pfam" id="PF00233">
    <property type="entry name" value="PDEase_I"/>
    <property type="match status" value="1"/>
</dbReference>
<feature type="binding site" evidence="4">
    <location>
        <position position="382"/>
    </location>
    <ligand>
        <name>AMP</name>
        <dbReference type="ChEBI" id="CHEBI:456215"/>
    </ligand>
</feature>
<reference evidence="7" key="1">
    <citation type="journal article" date="2020" name="J. Eukaryot. Microbiol.">
        <title>De novo Sequencing, Assembly and Annotation of the Transcriptome for the Free-Living Testate Amoeba Arcella intermedia.</title>
        <authorList>
            <person name="Ribeiro G.M."/>
            <person name="Porfirio-Sousa A.L."/>
            <person name="Maurer-Alcala X.X."/>
            <person name="Katz L.A."/>
            <person name="Lahr D.J.G."/>
        </authorList>
    </citation>
    <scope>NUCLEOTIDE SEQUENCE</scope>
</reference>
<dbReference type="Gene3D" id="1.10.1300.10">
    <property type="entry name" value="3'5'-cyclic nucleotide phosphodiesterase, catalytic domain"/>
    <property type="match status" value="1"/>
</dbReference>
<dbReference type="SUPFAM" id="SSF109604">
    <property type="entry name" value="HD-domain/PDEase-like"/>
    <property type="match status" value="1"/>
</dbReference>
<evidence type="ECO:0000256" key="5">
    <source>
        <dbReference type="PIRSR" id="PIRSR623088-3"/>
    </source>
</evidence>
<dbReference type="EMBL" id="GIBP01002527">
    <property type="protein sequence ID" value="NDV31496.1"/>
    <property type="molecule type" value="Transcribed_RNA"/>
</dbReference>
<evidence type="ECO:0000313" key="7">
    <source>
        <dbReference type="EMBL" id="NDV31496.1"/>
    </source>
</evidence>
<accession>A0A6B2L3H0</accession>
<dbReference type="AlphaFoldDB" id="A0A6B2L3H0"/>
<evidence type="ECO:0000256" key="3">
    <source>
        <dbReference type="PIRSR" id="PIRSR623088-1"/>
    </source>
</evidence>
<feature type="binding site" evidence="5">
    <location>
        <position position="213"/>
    </location>
    <ligand>
        <name>Zn(2+)</name>
        <dbReference type="ChEBI" id="CHEBI:29105"/>
        <label>1</label>
    </ligand>
</feature>
<keyword evidence="1 5" id="KW-0479">Metal-binding</keyword>
<dbReference type="CDD" id="cd00077">
    <property type="entry name" value="HDc"/>
    <property type="match status" value="1"/>
</dbReference>
<organism evidence="7">
    <name type="scientific">Arcella intermedia</name>
    <dbReference type="NCBI Taxonomy" id="1963864"/>
    <lineage>
        <taxon>Eukaryota</taxon>
        <taxon>Amoebozoa</taxon>
        <taxon>Tubulinea</taxon>
        <taxon>Elardia</taxon>
        <taxon>Arcellinida</taxon>
        <taxon>Sphaerothecina</taxon>
        <taxon>Arcellidae</taxon>
        <taxon>Arcella</taxon>
    </lineage>
</organism>
<protein>
    <recommendedName>
        <fullName evidence="6">PDEase domain-containing protein</fullName>
    </recommendedName>
</protein>
<feature type="binding site" evidence="4">
    <location>
        <begin position="172"/>
        <end position="176"/>
    </location>
    <ligand>
        <name>AMP</name>
        <dbReference type="ChEBI" id="CHEBI:456215"/>
    </ligand>
</feature>